<dbReference type="Gene3D" id="3.40.710.10">
    <property type="entry name" value="DD-peptidase/beta-lactamase superfamily"/>
    <property type="match status" value="1"/>
</dbReference>
<dbReference type="AlphaFoldDB" id="A0A316L3S0"/>
<dbReference type="PROSITE" id="PS51257">
    <property type="entry name" value="PROKAR_LIPOPROTEIN"/>
    <property type="match status" value="1"/>
</dbReference>
<comment type="caution">
    <text evidence="4">The sequence shown here is derived from an EMBL/GenBank/DDBJ whole genome shotgun (WGS) entry which is preliminary data.</text>
</comment>
<dbReference type="SUPFAM" id="SSF56601">
    <property type="entry name" value="beta-lactamase/transpeptidase-like"/>
    <property type="match status" value="1"/>
</dbReference>
<reference evidence="4 5" key="1">
    <citation type="submission" date="2018-05" db="EMBL/GenBank/DDBJ databases">
        <title>Complete genome sequence of Flagellimonas aquimarina ECD12 isolated from seaweed Ecklonia cava.</title>
        <authorList>
            <person name="Choi S."/>
            <person name="Seong C."/>
        </authorList>
    </citation>
    <scope>NUCLEOTIDE SEQUENCE [LARGE SCALE GENOMIC DNA]</scope>
    <source>
        <strain evidence="4 5">ECD12</strain>
    </source>
</reference>
<dbReference type="RefSeq" id="WP_109663166.1">
    <property type="nucleotide sequence ID" value="NZ_QGEG01000002.1"/>
</dbReference>
<protein>
    <recommendedName>
        <fullName evidence="3">Beta-lactamase-related domain-containing protein</fullName>
    </recommendedName>
</protein>
<gene>
    <name evidence="4" type="ORF">DKG77_11645</name>
</gene>
<keyword evidence="2" id="KW-0732">Signal</keyword>
<accession>A0A316L3S0</accession>
<evidence type="ECO:0000256" key="1">
    <source>
        <dbReference type="SAM" id="MobiDB-lite"/>
    </source>
</evidence>
<dbReference type="InterPro" id="IPR001466">
    <property type="entry name" value="Beta-lactam-related"/>
</dbReference>
<evidence type="ECO:0000259" key="3">
    <source>
        <dbReference type="Pfam" id="PF00144"/>
    </source>
</evidence>
<feature type="compositionally biased region" description="Low complexity" evidence="1">
    <location>
        <begin position="28"/>
        <end position="41"/>
    </location>
</feature>
<dbReference type="InterPro" id="IPR050491">
    <property type="entry name" value="AmpC-like"/>
</dbReference>
<evidence type="ECO:0000313" key="4">
    <source>
        <dbReference type="EMBL" id="PWL38883.1"/>
    </source>
</evidence>
<name>A0A316L3S0_9FLAO</name>
<dbReference type="Proteomes" id="UP000245762">
    <property type="component" value="Unassembled WGS sequence"/>
</dbReference>
<sequence>MRLNQYFSALILVLILFSGCSGNENDSLPETETPTNPTSEEPTPPTPPNTLTTEERLQKIIDDKVGDDTDKLVGVSVSIRVGTEERWKLVGGISKLGEPVTSDMRFGLASITKTAVAATVMKLVDEGVLSLEDTIDDWVAINSPNVDQSITIFQLLSHFTGVNGYFTEALWTQVEGDLNTALEPIEVTDYILEPTNVPGVTHEYSNSNYLILGLIIEAATQKTVGEVMREKFWIPLALNSTYFGANESIDGPIATPWRDNDGDGTLEDIADEFGAGYHSIFYCAADVFSTASDLSMWAQHLYNGDAISLDSRQKMMTSYFDIPDPVFTGYGLGVRRNVYAGRIMWGHTGGMRGYGTAMFFEPLTQVSIAMLNNQSRSADGPLLRYELVEELLAVVYEDLLGQ</sequence>
<dbReference type="EMBL" id="QGEG01000002">
    <property type="protein sequence ID" value="PWL38883.1"/>
    <property type="molecule type" value="Genomic_DNA"/>
</dbReference>
<dbReference type="PANTHER" id="PTHR46825:SF9">
    <property type="entry name" value="BETA-LACTAMASE-RELATED DOMAIN-CONTAINING PROTEIN"/>
    <property type="match status" value="1"/>
</dbReference>
<dbReference type="OrthoDB" id="9793489at2"/>
<feature type="chain" id="PRO_5016404452" description="Beta-lactamase-related domain-containing protein" evidence="2">
    <location>
        <begin position="24"/>
        <end position="402"/>
    </location>
</feature>
<feature type="signal peptide" evidence="2">
    <location>
        <begin position="1"/>
        <end position="23"/>
    </location>
</feature>
<feature type="region of interest" description="Disordered" evidence="1">
    <location>
        <begin position="25"/>
        <end position="52"/>
    </location>
</feature>
<dbReference type="InterPro" id="IPR012338">
    <property type="entry name" value="Beta-lactam/transpept-like"/>
</dbReference>
<proteinExistence type="predicted"/>
<dbReference type="Pfam" id="PF00144">
    <property type="entry name" value="Beta-lactamase"/>
    <property type="match status" value="1"/>
</dbReference>
<feature type="domain" description="Beta-lactamase-related" evidence="3">
    <location>
        <begin position="69"/>
        <end position="384"/>
    </location>
</feature>
<keyword evidence="5" id="KW-1185">Reference proteome</keyword>
<evidence type="ECO:0000256" key="2">
    <source>
        <dbReference type="SAM" id="SignalP"/>
    </source>
</evidence>
<organism evidence="4 5">
    <name type="scientific">Flagellimonas aquimarina</name>
    <dbReference type="NCBI Taxonomy" id="2201895"/>
    <lineage>
        <taxon>Bacteria</taxon>
        <taxon>Pseudomonadati</taxon>
        <taxon>Bacteroidota</taxon>
        <taxon>Flavobacteriia</taxon>
        <taxon>Flavobacteriales</taxon>
        <taxon>Flavobacteriaceae</taxon>
        <taxon>Flagellimonas</taxon>
    </lineage>
</organism>
<dbReference type="PANTHER" id="PTHR46825">
    <property type="entry name" value="D-ALANYL-D-ALANINE-CARBOXYPEPTIDASE/ENDOPEPTIDASE AMPH"/>
    <property type="match status" value="1"/>
</dbReference>
<evidence type="ECO:0000313" key="5">
    <source>
        <dbReference type="Proteomes" id="UP000245762"/>
    </source>
</evidence>